<dbReference type="EMBL" id="GL996527">
    <property type="protein sequence ID" value="EGV61513.1"/>
    <property type="molecule type" value="Genomic_DNA"/>
</dbReference>
<evidence type="ECO:0000313" key="7">
    <source>
        <dbReference type="EMBL" id="EGV61513.1"/>
    </source>
</evidence>
<evidence type="ECO:0000256" key="3">
    <source>
        <dbReference type="ARBA" id="ARBA00022676"/>
    </source>
</evidence>
<keyword evidence="5" id="KW-0735">Signal-anchor</keyword>
<evidence type="ECO:0000313" key="8">
    <source>
        <dbReference type="Proteomes" id="UP000000707"/>
    </source>
</evidence>
<keyword evidence="5" id="KW-0812">Transmembrane</keyword>
<gene>
    <name evidence="7" type="ORF">CANTEDRAFT_108957</name>
</gene>
<dbReference type="GO" id="GO:0000032">
    <property type="term" value="P:cell wall mannoprotein biosynthetic process"/>
    <property type="evidence" value="ECO:0007669"/>
    <property type="project" value="TreeGrafter"/>
</dbReference>
<evidence type="ECO:0000256" key="5">
    <source>
        <dbReference type="ARBA" id="ARBA00022968"/>
    </source>
</evidence>
<dbReference type="FunFam" id="3.90.550.10:FF:000051">
    <property type="entry name" value="Alpha-1,2-mannosyltransferase (Ktr4)"/>
    <property type="match status" value="1"/>
</dbReference>
<organism evidence="8">
    <name type="scientific">Candida tenuis (strain ATCC 10573 / BCRC 21748 / CBS 615 / JCM 9827 / NBRC 10315 / NRRL Y-1498 / VKM Y-70)</name>
    <name type="common">Yeast</name>
    <name type="synonym">Yamadazyma tenuis</name>
    <dbReference type="NCBI Taxonomy" id="590646"/>
    <lineage>
        <taxon>Eukaryota</taxon>
        <taxon>Fungi</taxon>
        <taxon>Dikarya</taxon>
        <taxon>Ascomycota</taxon>
        <taxon>Saccharomycotina</taxon>
        <taxon>Pichiomycetes</taxon>
        <taxon>Debaryomycetaceae</taxon>
        <taxon>Yamadazyma</taxon>
    </lineage>
</organism>
<dbReference type="HOGENOM" id="CLU_024327_4_1_1"/>
<dbReference type="PIRSF" id="PIRSF018153">
    <property type="entry name" value="Glyco_trans_15"/>
    <property type="match status" value="1"/>
</dbReference>
<keyword evidence="3" id="KW-0328">Glycosyltransferase</keyword>
<dbReference type="OrthoDB" id="439943at2759"/>
<reference evidence="7 8" key="1">
    <citation type="journal article" date="2011" name="Proc. Natl. Acad. Sci. U.S.A.">
        <title>Comparative genomics of xylose-fermenting fungi for enhanced biofuel production.</title>
        <authorList>
            <person name="Wohlbach D.J."/>
            <person name="Kuo A."/>
            <person name="Sato T.K."/>
            <person name="Potts K.M."/>
            <person name="Salamov A.A."/>
            <person name="LaButti K.M."/>
            <person name="Sun H."/>
            <person name="Clum A."/>
            <person name="Pangilinan J.L."/>
            <person name="Lindquist E.A."/>
            <person name="Lucas S."/>
            <person name="Lapidus A."/>
            <person name="Jin M."/>
            <person name="Gunawan C."/>
            <person name="Balan V."/>
            <person name="Dale B.E."/>
            <person name="Jeffries T.W."/>
            <person name="Zinkel R."/>
            <person name="Barry K.W."/>
            <person name="Grigoriev I.V."/>
            <person name="Gasch A.P."/>
        </authorList>
    </citation>
    <scope>NUCLEOTIDE SEQUENCE [LARGE SCALE GENOMIC DNA]</scope>
    <source>
        <strain evidence="8">ATCC 10573 / BCRC 21748 / CBS 615 / JCM 9827 / NBRC 10315 / NRRL Y-1498 / VKM Y-70</strain>
    </source>
</reference>
<feature type="active site" description="Nucleophile" evidence="6">
    <location>
        <position position="239"/>
    </location>
</feature>
<dbReference type="GO" id="GO:0016020">
    <property type="term" value="C:membrane"/>
    <property type="evidence" value="ECO:0007669"/>
    <property type="project" value="UniProtKB-SubCell"/>
</dbReference>
<dbReference type="Proteomes" id="UP000000707">
    <property type="component" value="Unassembled WGS sequence"/>
</dbReference>
<dbReference type="GeneID" id="18246074"/>
<dbReference type="InterPro" id="IPR002685">
    <property type="entry name" value="Glyco_trans_15"/>
</dbReference>
<sequence length="368" mass="43602">MQNNQKVGKVTLGRSGNPPPPVYDSYVRENATFFSLVRNSDFQGILSSIDSVEERFNKVYHYDWVFANDEPFTPAFIEHVTARVSGSAHFVHIPAQFWGYPPWIDLDKAERARKNMKENKIKYGASQSYRHMCRFNSGFFFHLPVMKNYKYYWRVEPDIAFKCDLFDTDWFRFMRINKKKYAFVLAPLELHMTVKNLWRSTKMFFSENPDLLHPDNSFSFLSDDNGDNYNMCHFWSNFELGDMDFFRSSAYTKFFEYLDQVGGFYYSRWGDAPVHTLAVTTLLSKDEVHYIPDTGYFHNPNGNCPRDDAIRRARRCSCSTRFEHTWSRGSCIPKWYEVNELEKPSYGIKFKNVHKFAENEDADEYDDW</sequence>
<dbReference type="eggNOG" id="KOG4472">
    <property type="taxonomic scope" value="Eukaryota"/>
</dbReference>
<dbReference type="GO" id="GO:0006493">
    <property type="term" value="P:protein O-linked glycosylation"/>
    <property type="evidence" value="ECO:0007669"/>
    <property type="project" value="TreeGrafter"/>
</dbReference>
<keyword evidence="8" id="KW-1185">Reference proteome</keyword>
<dbReference type="PANTHER" id="PTHR31121:SF10">
    <property type="entry name" value="MANNOSYLTRANSFERASE KTR2-RELATED"/>
    <property type="match status" value="1"/>
</dbReference>
<comment type="similarity">
    <text evidence="2">Belongs to the glycosyltransferase 15 family.</text>
</comment>
<accession>G3BB83</accession>
<dbReference type="SUPFAM" id="SSF53448">
    <property type="entry name" value="Nucleotide-diphospho-sugar transferases"/>
    <property type="match status" value="1"/>
</dbReference>
<dbReference type="AlphaFoldDB" id="G3BB83"/>
<evidence type="ECO:0000256" key="6">
    <source>
        <dbReference type="PIRSR" id="PIRSR018153-1"/>
    </source>
</evidence>
<dbReference type="GO" id="GO:0000026">
    <property type="term" value="F:alpha-1,2-mannosyltransferase activity"/>
    <property type="evidence" value="ECO:0007669"/>
    <property type="project" value="TreeGrafter"/>
</dbReference>
<proteinExistence type="inferred from homology"/>
<dbReference type="GO" id="GO:0006487">
    <property type="term" value="P:protein N-linked glycosylation"/>
    <property type="evidence" value="ECO:0007669"/>
    <property type="project" value="TreeGrafter"/>
</dbReference>
<dbReference type="InterPro" id="IPR029044">
    <property type="entry name" value="Nucleotide-diphossugar_trans"/>
</dbReference>
<keyword evidence="4 7" id="KW-0808">Transferase</keyword>
<dbReference type="PANTHER" id="PTHR31121">
    <property type="entry name" value="ALPHA-1,2 MANNOSYLTRANSFERASE KTR1"/>
    <property type="match status" value="1"/>
</dbReference>
<dbReference type="Gene3D" id="3.90.550.10">
    <property type="entry name" value="Spore Coat Polysaccharide Biosynthesis Protein SpsA, Chain A"/>
    <property type="match status" value="1"/>
</dbReference>
<evidence type="ECO:0000256" key="4">
    <source>
        <dbReference type="ARBA" id="ARBA00022679"/>
    </source>
</evidence>
<protein>
    <submittedName>
        <fullName evidence="7">Glycosyl transferase</fullName>
    </submittedName>
</protein>
<evidence type="ECO:0000256" key="1">
    <source>
        <dbReference type="ARBA" id="ARBA00004606"/>
    </source>
</evidence>
<dbReference type="Pfam" id="PF01793">
    <property type="entry name" value="Glyco_transf_15"/>
    <property type="match status" value="1"/>
</dbReference>
<dbReference type="GO" id="GO:0005794">
    <property type="term" value="C:Golgi apparatus"/>
    <property type="evidence" value="ECO:0007669"/>
    <property type="project" value="TreeGrafter"/>
</dbReference>
<name>G3BB83_CANTC</name>
<evidence type="ECO:0000256" key="2">
    <source>
        <dbReference type="ARBA" id="ARBA00007677"/>
    </source>
</evidence>
<dbReference type="KEGG" id="cten:18246074"/>
<comment type="subcellular location">
    <subcellularLocation>
        <location evidence="1">Membrane</location>
        <topology evidence="1">Single-pass type II membrane protein</topology>
    </subcellularLocation>
</comment>